<dbReference type="RefSeq" id="WP_311816704.1">
    <property type="nucleotide sequence ID" value="NZ_JARPXG010000010.1"/>
</dbReference>
<sequence length="50" mass="5782">MIKVVFTYRTKKEDLPELMDKFAQSGSDPAFQSEASKGFKDQRVTMFISF</sequence>
<evidence type="ECO:0000313" key="1">
    <source>
        <dbReference type="EMBL" id="MDT2544867.1"/>
    </source>
</evidence>
<dbReference type="Proteomes" id="UP001254770">
    <property type="component" value="Unassembled WGS sequence"/>
</dbReference>
<reference evidence="1" key="1">
    <citation type="submission" date="2023-03" db="EMBL/GenBank/DDBJ databases">
        <authorList>
            <person name="Shen W."/>
            <person name="Cai J."/>
        </authorList>
    </citation>
    <scope>NUCLEOTIDE SEQUENCE</scope>
    <source>
        <strain evidence="1">Y15</strain>
    </source>
</reference>
<gene>
    <name evidence="1" type="ORF">P7D69_11000</name>
</gene>
<accession>A0AAW8TCK9</accession>
<protein>
    <submittedName>
        <fullName evidence="1">Uncharacterized protein</fullName>
    </submittedName>
</protein>
<dbReference type="AlphaFoldDB" id="A0AAW8TCK9"/>
<organism evidence="1 2">
    <name type="scientific">Enterococcus raffinosus</name>
    <dbReference type="NCBI Taxonomy" id="71452"/>
    <lineage>
        <taxon>Bacteria</taxon>
        <taxon>Bacillati</taxon>
        <taxon>Bacillota</taxon>
        <taxon>Bacilli</taxon>
        <taxon>Lactobacillales</taxon>
        <taxon>Enterococcaceae</taxon>
        <taxon>Enterococcus</taxon>
    </lineage>
</organism>
<evidence type="ECO:0000313" key="2">
    <source>
        <dbReference type="Proteomes" id="UP001254770"/>
    </source>
</evidence>
<comment type="caution">
    <text evidence="1">The sequence shown here is derived from an EMBL/GenBank/DDBJ whole genome shotgun (WGS) entry which is preliminary data.</text>
</comment>
<dbReference type="EMBL" id="JARPXL010000009">
    <property type="protein sequence ID" value="MDT2544867.1"/>
    <property type="molecule type" value="Genomic_DNA"/>
</dbReference>
<proteinExistence type="predicted"/>
<name>A0AAW8TCK9_9ENTE</name>